<dbReference type="Ensembl" id="ENSSTOT00000032152.1">
    <property type="protein sequence ID" value="ENSSTOP00000025631.1"/>
    <property type="gene ID" value="ENSSTOG00000033274.1"/>
</dbReference>
<dbReference type="EMBL" id="AGTP01017968">
    <property type="status" value="NOT_ANNOTATED_CDS"/>
    <property type="molecule type" value="Genomic_DNA"/>
</dbReference>
<name>A0A287CWH5_ICTTR</name>
<accession>A0A287CWH5</accession>
<reference evidence="2" key="2">
    <citation type="submission" date="2025-08" db="UniProtKB">
        <authorList>
            <consortium name="Ensembl"/>
        </authorList>
    </citation>
    <scope>IDENTIFICATION</scope>
</reference>
<protein>
    <recommendedName>
        <fullName evidence="4">SOSS complex subunit B2</fullName>
    </recommendedName>
</protein>
<dbReference type="Proteomes" id="UP000005215">
    <property type="component" value="Unassembled WGS sequence"/>
</dbReference>
<feature type="compositionally biased region" description="Polar residues" evidence="1">
    <location>
        <begin position="96"/>
        <end position="107"/>
    </location>
</feature>
<feature type="region of interest" description="Disordered" evidence="1">
    <location>
        <begin position="93"/>
        <end position="117"/>
    </location>
</feature>
<reference evidence="3" key="1">
    <citation type="submission" date="2011-11" db="EMBL/GenBank/DDBJ databases">
        <title>The Draft Genome of Spermophilus tridecemlineatus.</title>
        <authorList>
            <consortium name="The Broad Institute Genome Assembly &amp; Analysis Group"/>
            <consortium name="Computational R&amp;D Group"/>
            <consortium name="and Sequencing Platform"/>
            <person name="Di Palma F."/>
            <person name="Alfoldi J."/>
            <person name="Johnson J."/>
            <person name="Berlin A."/>
            <person name="Gnerre S."/>
            <person name="Jaffe D."/>
            <person name="MacCallum I."/>
            <person name="Young S."/>
            <person name="Walker B.J."/>
            <person name="Lindblad-Toh K."/>
        </authorList>
    </citation>
    <scope>NUCLEOTIDE SEQUENCE [LARGE SCALE GENOMIC DNA]</scope>
</reference>
<feature type="compositionally biased region" description="Polar residues" evidence="1">
    <location>
        <begin position="48"/>
        <end position="69"/>
    </location>
</feature>
<organism evidence="2 3">
    <name type="scientific">Ictidomys tridecemlineatus</name>
    <name type="common">Thirteen-lined ground squirrel</name>
    <name type="synonym">Spermophilus tridecemlineatus</name>
    <dbReference type="NCBI Taxonomy" id="43179"/>
    <lineage>
        <taxon>Eukaryota</taxon>
        <taxon>Metazoa</taxon>
        <taxon>Chordata</taxon>
        <taxon>Craniata</taxon>
        <taxon>Vertebrata</taxon>
        <taxon>Euteleostomi</taxon>
        <taxon>Mammalia</taxon>
        <taxon>Eutheria</taxon>
        <taxon>Euarchontoglires</taxon>
        <taxon>Glires</taxon>
        <taxon>Rodentia</taxon>
        <taxon>Sciuromorpha</taxon>
        <taxon>Sciuridae</taxon>
        <taxon>Xerinae</taxon>
        <taxon>Marmotini</taxon>
        <taxon>Ictidomys</taxon>
    </lineage>
</organism>
<feature type="region of interest" description="Disordered" evidence="1">
    <location>
        <begin position="36"/>
        <end position="75"/>
    </location>
</feature>
<dbReference type="GeneTree" id="ENSGT00940000155812"/>
<proteinExistence type="predicted"/>
<dbReference type="STRING" id="43179.ENSSTOP00000025631"/>
<feature type="compositionally biased region" description="Basic and acidic residues" evidence="1">
    <location>
        <begin position="37"/>
        <end position="47"/>
    </location>
</feature>
<dbReference type="InParanoid" id="A0A287CWH5"/>
<dbReference type="AlphaFoldDB" id="A0A287CWH5"/>
<evidence type="ECO:0008006" key="4">
    <source>
        <dbReference type="Google" id="ProtNLM"/>
    </source>
</evidence>
<keyword evidence="3" id="KW-1185">Reference proteome</keyword>
<evidence type="ECO:0000313" key="3">
    <source>
        <dbReference type="Proteomes" id="UP000005215"/>
    </source>
</evidence>
<evidence type="ECO:0000256" key="1">
    <source>
        <dbReference type="SAM" id="MobiDB-lite"/>
    </source>
</evidence>
<evidence type="ECO:0000313" key="2">
    <source>
        <dbReference type="Ensembl" id="ENSSTOP00000025631.1"/>
    </source>
</evidence>
<reference evidence="2" key="3">
    <citation type="submission" date="2025-09" db="UniProtKB">
        <authorList>
            <consortium name="Ensembl"/>
        </authorList>
    </citation>
    <scope>IDENTIFICATION</scope>
</reference>
<sequence length="117" mass="13077">MWKGCLMLCTGRDSELQKIGEFVWFIQKCQISVSPDWNREAHSEQKTDSMNSNRYSTFGSVGNGLQTGPESRGHQLSYANRSNVQALINPQLPGAANNQTVMTTISNGRDPPRAFKR</sequence>